<dbReference type="GO" id="GO:0006915">
    <property type="term" value="P:apoptotic process"/>
    <property type="evidence" value="ECO:0007669"/>
    <property type="project" value="UniProtKB-KW"/>
</dbReference>
<evidence type="ECO:0000313" key="20">
    <source>
        <dbReference type="RefSeq" id="XP_030622070.1"/>
    </source>
</evidence>
<keyword evidence="10" id="KW-0539">Nucleus</keyword>
<dbReference type="RefSeq" id="XP_030622070.1">
    <property type="nucleotide sequence ID" value="XM_030766210.1"/>
</dbReference>
<evidence type="ECO:0000259" key="18">
    <source>
        <dbReference type="Pfam" id="PF07304"/>
    </source>
</evidence>
<evidence type="ECO:0000256" key="7">
    <source>
        <dbReference type="ARBA" id="ARBA00023159"/>
    </source>
</evidence>
<proteinExistence type="inferred from homology"/>
<dbReference type="Pfam" id="PF07304">
    <property type="entry name" value="SRA1"/>
    <property type="match status" value="1"/>
</dbReference>
<keyword evidence="8" id="KW-0804">Transcription</keyword>
<dbReference type="InParanoid" id="A0A6J2UNR0"/>
<reference evidence="20" key="1">
    <citation type="submission" date="2025-08" db="UniProtKB">
        <authorList>
            <consortium name="RefSeq"/>
        </authorList>
    </citation>
    <scope>IDENTIFICATION</scope>
</reference>
<dbReference type="Proteomes" id="UP000504632">
    <property type="component" value="Chromosome 2"/>
</dbReference>
<comment type="similarity">
    <text evidence="13">Belongs to the SRA1 family.</text>
</comment>
<evidence type="ECO:0000256" key="9">
    <source>
        <dbReference type="ARBA" id="ARBA00023170"/>
    </source>
</evidence>
<evidence type="ECO:0000256" key="3">
    <source>
        <dbReference type="ARBA" id="ARBA00022490"/>
    </source>
</evidence>
<evidence type="ECO:0000256" key="1">
    <source>
        <dbReference type="ARBA" id="ARBA00004123"/>
    </source>
</evidence>
<feature type="compositionally biased region" description="Polar residues" evidence="17">
    <location>
        <begin position="86"/>
        <end position="105"/>
    </location>
</feature>
<evidence type="ECO:0000256" key="5">
    <source>
        <dbReference type="ARBA" id="ARBA00022703"/>
    </source>
</evidence>
<feature type="compositionally biased region" description="Polar residues" evidence="17">
    <location>
        <begin position="19"/>
        <end position="35"/>
    </location>
</feature>
<keyword evidence="3" id="KW-0963">Cytoplasm</keyword>
<feature type="region of interest" description="Disordered" evidence="17">
    <location>
        <begin position="1"/>
        <end position="105"/>
    </location>
</feature>
<dbReference type="CTD" id="10011"/>
<evidence type="ECO:0000256" key="12">
    <source>
        <dbReference type="ARBA" id="ARBA00059202"/>
    </source>
</evidence>
<dbReference type="FunFam" id="1.20.940.10:FF:000006">
    <property type="entry name" value="steroid receptor RNA activator 1"/>
    <property type="match status" value="1"/>
</dbReference>
<dbReference type="PANTHER" id="PTHR18834">
    <property type="entry name" value="STEROID RECEPTOR RNA ACTIVATOR 1"/>
    <property type="match status" value="1"/>
</dbReference>
<dbReference type="InterPro" id="IPR009917">
    <property type="entry name" value="SRA1/Sec31"/>
</dbReference>
<dbReference type="OrthoDB" id="5982138at2759"/>
<evidence type="ECO:0000256" key="16">
    <source>
        <dbReference type="ARBA" id="ARBA00081120"/>
    </source>
</evidence>
<feature type="domain" description="SRA1/Sec31" evidence="18">
    <location>
        <begin position="79"/>
        <end position="223"/>
    </location>
</feature>
<dbReference type="Gene3D" id="1.20.940.10">
    <property type="entry name" value="Functional domain of the splicing factor Prp18"/>
    <property type="match status" value="1"/>
</dbReference>
<sequence>MEDLYVKPGNKERGWNDPPQFSYSLQNAQSGQRRNILNKRVPPPQLSAQSPSPGCPSPPMASSTPPTKSLSSPTCGTVQPPPSCQKHPSTFGNTTCPQSSSTKTGVDSLSVMSDVEPNIDEVIGSLSWALAACQQTVRKQVCDDIQRRLNLFVEMWNAGKLSAPVKRRMTRLAQELKNKHLDAADEIHRGLMVDFVNEVSQWMVGVKRLIAETRNQTPEQLNAEYGTVTPLT</sequence>
<evidence type="ECO:0000256" key="4">
    <source>
        <dbReference type="ARBA" id="ARBA00022553"/>
    </source>
</evidence>
<comment type="subunit">
    <text evidence="14">SRA1 RNA exists in a ribonucleoprotein complex containing NCOA1. The RNA also forms a complex with PUS1 and RARG in the nucleus. Interacts with AR.</text>
</comment>
<comment type="function">
    <text evidence="12">Functional RNA which acts as a transcriptional coactivator that selectively enhances steroid receptor-mediated transactivation ligand-independently through a mechanism involving the modulating N-terminal domain (AF-1) of steroid receptors. Also mediates transcriptional coactivation of steroid receptors ligand-dependently through the steroid-binding domain (AF-2). Enhances cellular proliferation and differentiation and promotes apoptosis in vivo. May play a role in tumorigenesis.</text>
</comment>
<feature type="compositionally biased region" description="Low complexity" evidence="17">
    <location>
        <begin position="60"/>
        <end position="74"/>
    </location>
</feature>
<dbReference type="GO" id="GO:1990904">
    <property type="term" value="C:ribonucleoprotein complex"/>
    <property type="evidence" value="ECO:0007669"/>
    <property type="project" value="UniProtKB-KW"/>
</dbReference>
<name>A0A6J2UNR0_CHACN</name>
<dbReference type="PANTHER" id="PTHR18834:SF2">
    <property type="entry name" value="STEROID RECEPTOR RNA ACTIVATOR 1"/>
    <property type="match status" value="1"/>
</dbReference>
<keyword evidence="4" id="KW-0597">Phosphoprotein</keyword>
<evidence type="ECO:0000256" key="14">
    <source>
        <dbReference type="ARBA" id="ARBA00063541"/>
    </source>
</evidence>
<evidence type="ECO:0000256" key="2">
    <source>
        <dbReference type="ARBA" id="ARBA00004496"/>
    </source>
</evidence>
<dbReference type="GeneID" id="115805583"/>
<dbReference type="GO" id="GO:0005634">
    <property type="term" value="C:nucleus"/>
    <property type="evidence" value="ECO:0007669"/>
    <property type="project" value="UniProtKB-SubCell"/>
</dbReference>
<comment type="subcellular location">
    <subcellularLocation>
        <location evidence="2">Cytoplasm</location>
    </subcellularLocation>
    <subcellularLocation>
        <location evidence="1">Nucleus</location>
    </subcellularLocation>
</comment>
<keyword evidence="6" id="KW-0805">Transcription regulation</keyword>
<evidence type="ECO:0000256" key="13">
    <source>
        <dbReference type="ARBA" id="ARBA00061450"/>
    </source>
</evidence>
<evidence type="ECO:0000313" key="19">
    <source>
        <dbReference type="Proteomes" id="UP000504632"/>
    </source>
</evidence>
<dbReference type="GO" id="GO:0003713">
    <property type="term" value="F:transcription coactivator activity"/>
    <property type="evidence" value="ECO:0007669"/>
    <property type="project" value="InterPro"/>
</dbReference>
<evidence type="ECO:0000256" key="15">
    <source>
        <dbReference type="ARBA" id="ARBA00073527"/>
    </source>
</evidence>
<evidence type="ECO:0000256" key="8">
    <source>
        <dbReference type="ARBA" id="ARBA00023163"/>
    </source>
</evidence>
<dbReference type="GO" id="GO:0005737">
    <property type="term" value="C:cytoplasm"/>
    <property type="evidence" value="ECO:0007669"/>
    <property type="project" value="UniProtKB-SubCell"/>
</dbReference>
<keyword evidence="5" id="KW-0053">Apoptosis</keyword>
<accession>A0A6J2UNR0</accession>
<protein>
    <recommendedName>
        <fullName evidence="15">Steroid receptor RNA activator 1</fullName>
    </recommendedName>
    <alternativeName>
        <fullName evidence="16">Steroid receptor RNA activator protein</fullName>
    </alternativeName>
</protein>
<keyword evidence="9 20" id="KW-0675">Receptor</keyword>
<keyword evidence="19" id="KW-1185">Reference proteome</keyword>
<organism evidence="19 20">
    <name type="scientific">Chanos chanos</name>
    <name type="common">Milkfish</name>
    <name type="synonym">Mugil chanos</name>
    <dbReference type="NCBI Taxonomy" id="29144"/>
    <lineage>
        <taxon>Eukaryota</taxon>
        <taxon>Metazoa</taxon>
        <taxon>Chordata</taxon>
        <taxon>Craniata</taxon>
        <taxon>Vertebrata</taxon>
        <taxon>Euteleostomi</taxon>
        <taxon>Actinopterygii</taxon>
        <taxon>Neopterygii</taxon>
        <taxon>Teleostei</taxon>
        <taxon>Ostariophysi</taxon>
        <taxon>Gonorynchiformes</taxon>
        <taxon>Chanidae</taxon>
        <taxon>Chanos</taxon>
    </lineage>
</organism>
<gene>
    <name evidence="20" type="primary">sra1</name>
</gene>
<evidence type="ECO:0000256" key="10">
    <source>
        <dbReference type="ARBA" id="ARBA00023242"/>
    </source>
</evidence>
<dbReference type="GO" id="GO:0006357">
    <property type="term" value="P:regulation of transcription by RNA polymerase II"/>
    <property type="evidence" value="ECO:0007669"/>
    <property type="project" value="InterPro"/>
</dbReference>
<dbReference type="AlphaFoldDB" id="A0A6J2UNR0"/>
<dbReference type="InterPro" id="IPR040243">
    <property type="entry name" value="Steroid_recept_RNA_1"/>
</dbReference>
<keyword evidence="11" id="KW-0687">Ribonucleoprotein</keyword>
<evidence type="ECO:0000256" key="11">
    <source>
        <dbReference type="ARBA" id="ARBA00023274"/>
    </source>
</evidence>
<evidence type="ECO:0000256" key="6">
    <source>
        <dbReference type="ARBA" id="ARBA00023015"/>
    </source>
</evidence>
<evidence type="ECO:0000256" key="17">
    <source>
        <dbReference type="SAM" id="MobiDB-lite"/>
    </source>
</evidence>
<keyword evidence="7" id="KW-0010">Activator</keyword>